<accession>A0ABT8KLU2</accession>
<feature type="transmembrane region" description="Helical" evidence="1">
    <location>
        <begin position="30"/>
        <end position="51"/>
    </location>
</feature>
<evidence type="ECO:0000313" key="3">
    <source>
        <dbReference type="EMBL" id="MDN5200987.1"/>
    </source>
</evidence>
<dbReference type="RefSeq" id="WP_346751017.1">
    <property type="nucleotide sequence ID" value="NZ_JAUJEA010000002.1"/>
</dbReference>
<evidence type="ECO:0000313" key="4">
    <source>
        <dbReference type="Proteomes" id="UP001172082"/>
    </source>
</evidence>
<gene>
    <name evidence="3" type="ORF">QQ008_06435</name>
</gene>
<dbReference type="Pfam" id="PF12704">
    <property type="entry name" value="MacB_PCD"/>
    <property type="match status" value="1"/>
</dbReference>
<reference evidence="3" key="1">
    <citation type="submission" date="2023-06" db="EMBL/GenBank/DDBJ databases">
        <title>Genomic of Parafulvivirga corallium.</title>
        <authorList>
            <person name="Wang G."/>
        </authorList>
    </citation>
    <scope>NUCLEOTIDE SEQUENCE</scope>
    <source>
        <strain evidence="3">BMA10</strain>
    </source>
</reference>
<keyword evidence="1" id="KW-1133">Transmembrane helix</keyword>
<feature type="domain" description="MacB-like periplasmic core" evidence="2">
    <location>
        <begin position="70"/>
        <end position="254"/>
    </location>
</feature>
<evidence type="ECO:0000259" key="2">
    <source>
        <dbReference type="Pfam" id="PF12704"/>
    </source>
</evidence>
<keyword evidence="1" id="KW-0812">Transmembrane</keyword>
<proteinExistence type="predicted"/>
<name>A0ABT8KLU2_9BACT</name>
<evidence type="ECO:0000256" key="1">
    <source>
        <dbReference type="SAM" id="Phobius"/>
    </source>
</evidence>
<keyword evidence="4" id="KW-1185">Reference proteome</keyword>
<organism evidence="3 4">
    <name type="scientific">Splendidivirga corallicola</name>
    <dbReference type="NCBI Taxonomy" id="3051826"/>
    <lineage>
        <taxon>Bacteria</taxon>
        <taxon>Pseudomonadati</taxon>
        <taxon>Bacteroidota</taxon>
        <taxon>Cytophagia</taxon>
        <taxon>Cytophagales</taxon>
        <taxon>Splendidivirgaceae</taxon>
        <taxon>Splendidivirga</taxon>
    </lineage>
</organism>
<keyword evidence="1" id="KW-0472">Membrane</keyword>
<comment type="caution">
    <text evidence="3">The sequence shown here is derived from an EMBL/GenBank/DDBJ whole genome shotgun (WGS) entry which is preliminary data.</text>
</comment>
<sequence>MNKLENKLNTMSPNKLWLIYRNIKLHRKTLINSVSVLVAGLIFSLLFYPYWTGKYNIVKYNNKDCLVFQVMMNSPSINDGTPTFLAEDLADEMPEVEYAVTIEPSTASDVLWNKGLLFSPDQDEAVSASSHFVSKDFFDVLEYDLTYKPMPTNEKTIYISKEIALKLFGNWKTALGKRVEWKNEGYGGIYTVVGIFSISPYSCADEFQFDILFSFERFLKNNDCFLKWNNYTANTFVNLKKGTDIDQFNVKIRDFLKSKDQSSLNTLFVRRN</sequence>
<protein>
    <submittedName>
        <fullName evidence="3">ABC transporter permease</fullName>
    </submittedName>
</protein>
<dbReference type="EMBL" id="JAUJEA010000002">
    <property type="protein sequence ID" value="MDN5200987.1"/>
    <property type="molecule type" value="Genomic_DNA"/>
</dbReference>
<dbReference type="InterPro" id="IPR025857">
    <property type="entry name" value="MacB_PCD"/>
</dbReference>
<dbReference type="Proteomes" id="UP001172082">
    <property type="component" value="Unassembled WGS sequence"/>
</dbReference>